<reference evidence="1" key="1">
    <citation type="submission" date="2020-07" db="EMBL/GenBank/DDBJ databases">
        <title>Huge and variable diversity of episymbiotic CPR bacteria and DPANN archaea in groundwater ecosystems.</title>
        <authorList>
            <person name="He C.Y."/>
            <person name="Keren R."/>
            <person name="Whittaker M."/>
            <person name="Farag I.F."/>
            <person name="Doudna J."/>
            <person name="Cate J.H.D."/>
            <person name="Banfield J.F."/>
        </authorList>
    </citation>
    <scope>NUCLEOTIDE SEQUENCE</scope>
    <source>
        <strain evidence="1">NC_groundwater_763_Ag_S-0.2um_68_21</strain>
    </source>
</reference>
<sequence length="197" mass="21520">MTTLSASSSDWAFITGKWEKTEAGLEYSGPRQQDDSIPHGIALSDISSSGGDLSVVVKFETNLDKGDAIQILLGYNAATGEYYSAGIGGYGYAYVINRYNPARGWSGLFVKGDIANIKSGEEYRLKVRIDGQKIRLLVNGVRVLENNLPTPLPGTQTGLFAWGRTKVLFSSFEVLTARPKAFVVMQFSVFLGFFLNN</sequence>
<evidence type="ECO:0008006" key="3">
    <source>
        <dbReference type="Google" id="ProtNLM"/>
    </source>
</evidence>
<proteinExistence type="predicted"/>
<dbReference type="Proteomes" id="UP000782312">
    <property type="component" value="Unassembled WGS sequence"/>
</dbReference>
<dbReference type="SUPFAM" id="SSF49899">
    <property type="entry name" value="Concanavalin A-like lectins/glucanases"/>
    <property type="match status" value="1"/>
</dbReference>
<name>A0A932MMP5_UNCTE</name>
<evidence type="ECO:0000313" key="2">
    <source>
        <dbReference type="Proteomes" id="UP000782312"/>
    </source>
</evidence>
<organism evidence="1 2">
    <name type="scientific">Tectimicrobiota bacterium</name>
    <dbReference type="NCBI Taxonomy" id="2528274"/>
    <lineage>
        <taxon>Bacteria</taxon>
        <taxon>Pseudomonadati</taxon>
        <taxon>Nitrospinota/Tectimicrobiota group</taxon>
        <taxon>Candidatus Tectimicrobiota</taxon>
    </lineage>
</organism>
<dbReference type="Gene3D" id="2.60.120.560">
    <property type="entry name" value="Exo-inulinase, domain 1"/>
    <property type="match status" value="1"/>
</dbReference>
<dbReference type="AlphaFoldDB" id="A0A932MMP5"/>
<evidence type="ECO:0000313" key="1">
    <source>
        <dbReference type="EMBL" id="MBI3128514.1"/>
    </source>
</evidence>
<dbReference type="InterPro" id="IPR013320">
    <property type="entry name" value="ConA-like_dom_sf"/>
</dbReference>
<comment type="caution">
    <text evidence="1">The sequence shown here is derived from an EMBL/GenBank/DDBJ whole genome shotgun (WGS) entry which is preliminary data.</text>
</comment>
<protein>
    <recommendedName>
        <fullName evidence="3">3-keto-disaccharide hydrolase domain-containing protein</fullName>
    </recommendedName>
</protein>
<accession>A0A932MMP5</accession>
<gene>
    <name evidence="1" type="ORF">HYZ11_12990</name>
</gene>
<dbReference type="EMBL" id="JACPUR010000030">
    <property type="protein sequence ID" value="MBI3128514.1"/>
    <property type="molecule type" value="Genomic_DNA"/>
</dbReference>